<organism evidence="4">
    <name type="scientific">Tanacetum cinerariifolium</name>
    <name type="common">Dalmatian daisy</name>
    <name type="synonym">Chrysanthemum cinerariifolium</name>
    <dbReference type="NCBI Taxonomy" id="118510"/>
    <lineage>
        <taxon>Eukaryota</taxon>
        <taxon>Viridiplantae</taxon>
        <taxon>Streptophyta</taxon>
        <taxon>Embryophyta</taxon>
        <taxon>Tracheophyta</taxon>
        <taxon>Spermatophyta</taxon>
        <taxon>Magnoliopsida</taxon>
        <taxon>eudicotyledons</taxon>
        <taxon>Gunneridae</taxon>
        <taxon>Pentapetalae</taxon>
        <taxon>asterids</taxon>
        <taxon>campanulids</taxon>
        <taxon>Asterales</taxon>
        <taxon>Asteraceae</taxon>
        <taxon>Asteroideae</taxon>
        <taxon>Anthemideae</taxon>
        <taxon>Anthemidinae</taxon>
        <taxon>Tanacetum</taxon>
    </lineage>
</organism>
<evidence type="ECO:0000256" key="1">
    <source>
        <dbReference type="PROSITE-ProRule" id="PRU00047"/>
    </source>
</evidence>
<evidence type="ECO:0000259" key="3">
    <source>
        <dbReference type="PROSITE" id="PS50158"/>
    </source>
</evidence>
<dbReference type="GO" id="GO:0003676">
    <property type="term" value="F:nucleic acid binding"/>
    <property type="evidence" value="ECO:0007669"/>
    <property type="project" value="InterPro"/>
</dbReference>
<dbReference type="Pfam" id="PF17919">
    <property type="entry name" value="RT_RNaseH_2"/>
    <property type="match status" value="1"/>
</dbReference>
<dbReference type="PANTHER" id="PTHR45835:SF101">
    <property type="entry name" value="NUCLEOTIDYLTRANSFERASE, RIBONUCLEASE H"/>
    <property type="match status" value="1"/>
</dbReference>
<evidence type="ECO:0000256" key="2">
    <source>
        <dbReference type="SAM" id="MobiDB-lite"/>
    </source>
</evidence>
<keyword evidence="1" id="KW-0479">Metal-binding</keyword>
<dbReference type="GO" id="GO:0008270">
    <property type="term" value="F:zinc ion binding"/>
    <property type="evidence" value="ECO:0007669"/>
    <property type="project" value="UniProtKB-KW"/>
</dbReference>
<protein>
    <recommendedName>
        <fullName evidence="3">CCHC-type domain-containing protein</fullName>
    </recommendedName>
</protein>
<accession>A0A6L2KJ23</accession>
<comment type="caution">
    <text evidence="4">The sequence shown here is derived from an EMBL/GenBank/DDBJ whole genome shotgun (WGS) entry which is preliminary data.</text>
</comment>
<feature type="compositionally biased region" description="Polar residues" evidence="2">
    <location>
        <begin position="529"/>
        <end position="547"/>
    </location>
</feature>
<keyword evidence="1" id="KW-0862">Zinc</keyword>
<dbReference type="InterPro" id="IPR041577">
    <property type="entry name" value="RT_RNaseH_2"/>
</dbReference>
<dbReference type="SUPFAM" id="SSF56672">
    <property type="entry name" value="DNA/RNA polymerases"/>
    <property type="match status" value="1"/>
</dbReference>
<gene>
    <name evidence="4" type="ORF">Tci_021449</name>
</gene>
<evidence type="ECO:0000313" key="4">
    <source>
        <dbReference type="EMBL" id="GEU49471.1"/>
    </source>
</evidence>
<dbReference type="PANTHER" id="PTHR45835">
    <property type="entry name" value="YALI0A06105P"/>
    <property type="match status" value="1"/>
</dbReference>
<keyword evidence="1" id="KW-0863">Zinc-finger</keyword>
<sequence length="1103" mass="124945">MHQPWRTLATIINKCLSRKTSNNDRLCPSRVAILWGMFYRKKVDYPELIWEDFAYQINYKQAKLRRLEIMPYPRFTKIIINNFLSLNPSIPKGPNSEYGRTIPDTILTEDIKQRVAYQTFIKYSTGLIPLKKSRGKGSLGKQQAVTSKKKVLIFVDDNIILKPDAALELGKSISLAKAEEEEAARPFDMMQALKASKKISKSRSHTRGLSEGAGVTPKVPDESAGVSKSSSEGTSTVGVLDEVKGASKAKANSAIDWEEENQDDDDDRSIDVEKTDDDKETNDEYICGDEYVHDDVDEEMKDVGDAKTRKDDEQITDAEKTDAEKTEVTKGDLEQARKLLLSSSSLSVSSGFCNQFLNLSSDASFIEGYAYPSICIIVWIRWVHLSSICVVIGADGYAYSGPKVLADLLPNHEEGERVNGLVDMEGVEDLGKVGCSYNEFLACNPKEYDGKGCDVVLTRWVEKIESMQDMSGCSIDQKVKYTAGSFMGNVNHVNARNPTVRACYECGNTDHVRSACPRLNRAQGLGGNHPNQVAANNEGQGRKNQGNQARGRAFMLGVKEAHHCLNIMTGTFTLSNHFATTFFDFGVDYSFVPTTFIPLLGIEPSELEIEGHVFDIDLISSRHGSFNMIIERNQKKKMRQVKSVKDKEKEQEKIVVVGNFPEVFLDDLSGLSPVREIKFRIELISRAVQITKAPYHLAPSELEELTVQLKELQDKGGACRSLKFSPGTAQEGETGEEQELAFQTLKDKLCNAPVLALPDGPEDFVVYCDASGTGLGLFSDYDYEIRYHLSKVYVVVDALSRKERKGLDKMIEQRNDGTLYYMDRIWVPLKGDAEHQRPSGLLQQPKIFIWKWEGIAMDLVTNEDYKMDRLATLYLNEIVDRHGVPISIISNCDSRFTSWFWQSMQDALGTRLNMRSSDVHLSLVKFSYNNSYHSSVRYASFKALYGRKCRSPIMWDDVREGQLIGLELRQETTKKISQITDRLKAARDRQKSYADKRRKPLNFSVDLPEELNSVYDMFHVSNLKKCLADPTLQVPLDKIRVDDKLKFMEKPMEILEREFKKLKRSRIAIVKVRWNSKRGPEFTWEHEDQMKLKYSHLFSDISS</sequence>
<feature type="region of interest" description="Disordered" evidence="2">
    <location>
        <begin position="195"/>
        <end position="328"/>
    </location>
</feature>
<feature type="region of interest" description="Disordered" evidence="2">
    <location>
        <begin position="523"/>
        <end position="547"/>
    </location>
</feature>
<dbReference type="InterPro" id="IPR012337">
    <property type="entry name" value="RNaseH-like_sf"/>
</dbReference>
<proteinExistence type="predicted"/>
<feature type="compositionally biased region" description="Basic residues" evidence="2">
    <location>
        <begin position="195"/>
        <end position="206"/>
    </location>
</feature>
<feature type="compositionally biased region" description="Basic and acidic residues" evidence="2">
    <location>
        <begin position="301"/>
        <end position="328"/>
    </location>
</feature>
<dbReference type="PROSITE" id="PS50158">
    <property type="entry name" value="ZF_CCHC"/>
    <property type="match status" value="1"/>
</dbReference>
<dbReference type="SUPFAM" id="SSF53098">
    <property type="entry name" value="Ribonuclease H-like"/>
    <property type="match status" value="1"/>
</dbReference>
<dbReference type="InterPro" id="IPR043502">
    <property type="entry name" value="DNA/RNA_pol_sf"/>
</dbReference>
<name>A0A6L2KJ23_TANCI</name>
<feature type="domain" description="CCHC-type" evidence="3">
    <location>
        <begin position="503"/>
        <end position="518"/>
    </location>
</feature>
<dbReference type="InterPro" id="IPR001878">
    <property type="entry name" value="Znf_CCHC"/>
</dbReference>
<reference evidence="4" key="1">
    <citation type="journal article" date="2019" name="Sci. Rep.">
        <title>Draft genome of Tanacetum cinerariifolium, the natural source of mosquito coil.</title>
        <authorList>
            <person name="Yamashiro T."/>
            <person name="Shiraishi A."/>
            <person name="Satake H."/>
            <person name="Nakayama K."/>
        </authorList>
    </citation>
    <scope>NUCLEOTIDE SEQUENCE</scope>
</reference>
<dbReference type="EMBL" id="BKCJ010002568">
    <property type="protein sequence ID" value="GEU49471.1"/>
    <property type="molecule type" value="Genomic_DNA"/>
</dbReference>
<feature type="compositionally biased region" description="Acidic residues" evidence="2">
    <location>
        <begin position="256"/>
        <end position="268"/>
    </location>
</feature>
<dbReference type="AlphaFoldDB" id="A0A6L2KJ23"/>
<feature type="compositionally biased region" description="Acidic residues" evidence="2">
    <location>
        <begin position="278"/>
        <end position="287"/>
    </location>
</feature>
<feature type="compositionally biased region" description="Polar residues" evidence="2">
    <location>
        <begin position="226"/>
        <end position="237"/>
    </location>
</feature>